<dbReference type="FunFam" id="3.40.50.720:FF:000644">
    <property type="entry name" value="NAD dependent epimerase/dehydratase family, putative"/>
    <property type="match status" value="1"/>
</dbReference>
<dbReference type="Pfam" id="PF01370">
    <property type="entry name" value="Epimerase"/>
    <property type="match status" value="1"/>
</dbReference>
<dbReference type="SUPFAM" id="SSF51735">
    <property type="entry name" value="NAD(P)-binding Rossmann-fold domains"/>
    <property type="match status" value="1"/>
</dbReference>
<dbReference type="InterPro" id="IPR051783">
    <property type="entry name" value="NAD(P)-dependent_oxidoreduct"/>
</dbReference>
<proteinExistence type="predicted"/>
<dbReference type="Proteomes" id="UP000266743">
    <property type="component" value="Chromosome 4"/>
</dbReference>
<feature type="domain" description="NAD-dependent epimerase/dehydratase" evidence="4">
    <location>
        <begin position="132"/>
        <end position="373"/>
    </location>
</feature>
<evidence type="ECO:0000256" key="2">
    <source>
        <dbReference type="SAM" id="MobiDB-lite"/>
    </source>
</evidence>
<dbReference type="PANTHER" id="PTHR48079:SF6">
    <property type="entry name" value="NAD(P)-BINDING DOMAIN-CONTAINING PROTEIN-RELATED"/>
    <property type="match status" value="1"/>
</dbReference>
<keyword evidence="3" id="KW-0472">Membrane</keyword>
<dbReference type="InterPro" id="IPR036291">
    <property type="entry name" value="NAD(P)-bd_dom_sf"/>
</dbReference>
<gene>
    <name evidence="5" type="primary">POMP27</name>
    <name evidence="5" type="ORF">DPX39_040018100</name>
</gene>
<dbReference type="InterPro" id="IPR001509">
    <property type="entry name" value="Epimerase_deHydtase"/>
</dbReference>
<evidence type="ECO:0000256" key="1">
    <source>
        <dbReference type="ARBA" id="ARBA00023002"/>
    </source>
</evidence>
<evidence type="ECO:0000313" key="5">
    <source>
        <dbReference type="EMBL" id="RHW72882.1"/>
    </source>
</evidence>
<accession>A0A3L6L8D7</accession>
<keyword evidence="1" id="KW-0560">Oxidoreductase</keyword>
<protein>
    <submittedName>
        <fullName evidence="5">NAD dependent epimerase/dehydratase family</fullName>
    </submittedName>
</protein>
<name>A0A3L6L8D7_9TRYP</name>
<keyword evidence="3" id="KW-1133">Transmembrane helix</keyword>
<dbReference type="GO" id="GO:0004029">
    <property type="term" value="F:aldehyde dehydrogenase (NAD+) activity"/>
    <property type="evidence" value="ECO:0007669"/>
    <property type="project" value="TreeGrafter"/>
</dbReference>
<dbReference type="CDD" id="cd05227">
    <property type="entry name" value="AR_SDR_e"/>
    <property type="match status" value="1"/>
</dbReference>
<dbReference type="EMBL" id="QSBY01000004">
    <property type="protein sequence ID" value="RHW72882.1"/>
    <property type="molecule type" value="Genomic_DNA"/>
</dbReference>
<evidence type="ECO:0000259" key="4">
    <source>
        <dbReference type="Pfam" id="PF01370"/>
    </source>
</evidence>
<dbReference type="PANTHER" id="PTHR48079">
    <property type="entry name" value="PROTEIN YEEZ"/>
    <property type="match status" value="1"/>
</dbReference>
<reference evidence="5" key="1">
    <citation type="submission" date="2018-09" db="EMBL/GenBank/DDBJ databases">
        <title>whole genome sequence of T. equiperdum IVM-t1 strain.</title>
        <authorList>
            <person name="Suganuma K."/>
        </authorList>
    </citation>
    <scope>NUCLEOTIDE SEQUENCE [LARGE SCALE GENOMIC DNA]</scope>
    <source>
        <strain evidence="5">IVM-t1</strain>
    </source>
</reference>
<comment type="caution">
    <text evidence="5">The sequence shown here is derived from an EMBL/GenBank/DDBJ whole genome shotgun (WGS) entry which is preliminary data.</text>
</comment>
<feature type="region of interest" description="Disordered" evidence="2">
    <location>
        <begin position="79"/>
        <end position="103"/>
    </location>
</feature>
<evidence type="ECO:0000256" key="3">
    <source>
        <dbReference type="SAM" id="Phobius"/>
    </source>
</evidence>
<organism evidence="5">
    <name type="scientific">Trypanosoma brucei equiperdum</name>
    <dbReference type="NCBI Taxonomy" id="630700"/>
    <lineage>
        <taxon>Eukaryota</taxon>
        <taxon>Discoba</taxon>
        <taxon>Euglenozoa</taxon>
        <taxon>Kinetoplastea</taxon>
        <taxon>Metakinetoplastina</taxon>
        <taxon>Trypanosomatida</taxon>
        <taxon>Trypanosomatidae</taxon>
        <taxon>Trypanosoma</taxon>
    </lineage>
</organism>
<sequence length="508" mass="55239">MLRVFSGSCLSLEHMETVRDFNLVKQPHVLGPGADYFTEDGQPVRPQPCAHTLHKVFSGSTLDLNAACGEILSDEDVALSNGTRGSPHRAGQQGQQQQPKIAPGATVSTILSQLSSETEKERAKSLRSKTVVLIVGGVGYVSSHVVNKALEAGYSVRITGSGALTPQQQAALSSVGRDHEQRLSIFEADMTNTNSLRDALRGCKYVIHCGCPVSSTDKDTVEFHLSAVQALFNAIRQAGKSTVKRVVIHGAASSVFHVTDPEPPSGAFDESCWNSVATNDTDPIPYARIYFEKEAWRLKQMLGVELVVILPSITIGPSRTEEVSDAMKRIQHLATASSYFPYAPNLHWNFVDVRDVAEAHVRALECQEVKDQRVIVSGGCFSFAEIGKLIRNEYPHLTPPTRTANTLMTLIIGATHSQVSIRFLWRTLGVRKCLDTRKATAELGMKFTPMQETLRASIEQMISAGELPPADGSVNARSVSRAGLVVTTMVAGLIGVVAWIVVRRRGKN</sequence>
<dbReference type="GO" id="GO:0005737">
    <property type="term" value="C:cytoplasm"/>
    <property type="evidence" value="ECO:0007669"/>
    <property type="project" value="TreeGrafter"/>
</dbReference>
<feature type="transmembrane region" description="Helical" evidence="3">
    <location>
        <begin position="482"/>
        <end position="502"/>
    </location>
</feature>
<dbReference type="Gene3D" id="3.40.50.720">
    <property type="entry name" value="NAD(P)-binding Rossmann-like Domain"/>
    <property type="match status" value="1"/>
</dbReference>
<keyword evidence="3" id="KW-0812">Transmembrane</keyword>
<dbReference type="AlphaFoldDB" id="A0A3L6L8D7"/>